<evidence type="ECO:0000313" key="1">
    <source>
        <dbReference type="EMBL" id="CRF31432.1"/>
    </source>
</evidence>
<dbReference type="AlphaFoldDB" id="A0A0G4K3A6"/>
<sequence length="93" mass="10998">MIFDLLRDLEILLSDISFSGINNIDYSTIEKIEILEKKFEKISMENIKNLLTEFINSIKQYKTSEDKKINIKEVSNNIAKLEFYIRNALSYEK</sequence>
<dbReference type="EMBL" id="CVLB01000001">
    <property type="protein sequence ID" value="CRF31432.1"/>
    <property type="molecule type" value="Genomic_DNA"/>
</dbReference>
<dbReference type="Proteomes" id="UP000043763">
    <property type="component" value="Unassembled WGS sequence"/>
</dbReference>
<dbReference type="OrthoDB" id="308149at2"/>
<name>A0A0G4K3A6_9SPIR</name>
<accession>A0A0G4K3A6</accession>
<organism evidence="1 2">
    <name type="scientific">Brachyspira suanatina</name>
    <dbReference type="NCBI Taxonomy" id="381802"/>
    <lineage>
        <taxon>Bacteria</taxon>
        <taxon>Pseudomonadati</taxon>
        <taxon>Spirochaetota</taxon>
        <taxon>Spirochaetia</taxon>
        <taxon>Brachyspirales</taxon>
        <taxon>Brachyspiraceae</taxon>
        <taxon>Brachyspira</taxon>
    </lineage>
</organism>
<proteinExistence type="predicted"/>
<keyword evidence="2" id="KW-1185">Reference proteome</keyword>
<evidence type="ECO:0000313" key="2">
    <source>
        <dbReference type="Proteomes" id="UP000043763"/>
    </source>
</evidence>
<reference evidence="2" key="1">
    <citation type="submission" date="2015-04" db="EMBL/GenBank/DDBJ databases">
        <authorList>
            <person name="Mushtaq Mamoona"/>
        </authorList>
    </citation>
    <scope>NUCLEOTIDE SEQUENCE [LARGE SCALE GENOMIC DNA]</scope>
    <source>
        <strain evidence="2">AN4859/03</strain>
    </source>
</reference>
<dbReference type="RefSeq" id="WP_048593313.1">
    <property type="nucleotide sequence ID" value="NZ_CVLB01000001.1"/>
</dbReference>
<gene>
    <name evidence="1" type="ORF">BRSU_0118</name>
</gene>
<protein>
    <submittedName>
        <fullName evidence="1">Uncharacterized protein</fullName>
    </submittedName>
</protein>